<proteinExistence type="predicted"/>
<dbReference type="InterPro" id="IPR016024">
    <property type="entry name" value="ARM-type_fold"/>
</dbReference>
<dbReference type="SUPFAM" id="SSF48371">
    <property type="entry name" value="ARM repeat"/>
    <property type="match status" value="1"/>
</dbReference>
<gene>
    <name evidence="1" type="ORF">K1Y72_26410</name>
</gene>
<dbReference type="EMBL" id="JAIBOA010000019">
    <property type="protein sequence ID" value="MBW8485936.1"/>
    <property type="molecule type" value="Genomic_DNA"/>
</dbReference>
<evidence type="ECO:0000313" key="2">
    <source>
        <dbReference type="Proteomes" id="UP000774570"/>
    </source>
</evidence>
<organism evidence="1 2">
    <name type="scientific">Actinomadura parmotrematis</name>
    <dbReference type="NCBI Taxonomy" id="2864039"/>
    <lineage>
        <taxon>Bacteria</taxon>
        <taxon>Bacillati</taxon>
        <taxon>Actinomycetota</taxon>
        <taxon>Actinomycetes</taxon>
        <taxon>Streptosporangiales</taxon>
        <taxon>Thermomonosporaceae</taxon>
        <taxon>Actinomadura</taxon>
    </lineage>
</organism>
<evidence type="ECO:0008006" key="3">
    <source>
        <dbReference type="Google" id="ProtNLM"/>
    </source>
</evidence>
<dbReference type="Proteomes" id="UP000774570">
    <property type="component" value="Unassembled WGS sequence"/>
</dbReference>
<name>A0ABS7G0A7_9ACTN</name>
<dbReference type="RefSeq" id="WP_220169173.1">
    <property type="nucleotide sequence ID" value="NZ_JAIBOA010000019.1"/>
</dbReference>
<accession>A0ABS7G0A7</accession>
<protein>
    <recommendedName>
        <fullName evidence="3">HEAT repeat domain-containing protein</fullName>
    </recommendedName>
</protein>
<reference evidence="1 2" key="1">
    <citation type="submission" date="2021-07" db="EMBL/GenBank/DDBJ databases">
        <title>Actinomadura sp. PM05-2 isolated from lichen.</title>
        <authorList>
            <person name="Somphong A."/>
            <person name="Phongsopitanun W."/>
            <person name="Tanasupawat S."/>
            <person name="Peongsungnone V."/>
        </authorList>
    </citation>
    <scope>NUCLEOTIDE SEQUENCE [LARGE SCALE GENOMIC DNA]</scope>
    <source>
        <strain evidence="1 2">PM05-2</strain>
    </source>
</reference>
<comment type="caution">
    <text evidence="1">The sequence shown here is derived from an EMBL/GenBank/DDBJ whole genome shotgun (WGS) entry which is preliminary data.</text>
</comment>
<sequence length="714" mass="78258">MDLAKRFFERHAAEGPGPSIGTLALFQDSVEISDFNASGVAPRRRGQSSSKIDLSRLETHLSTFVAPPEFHRASTVLMREHLLILALPPGSGRETLAYNLLHRLETRDGEAGVECRLLWDTSGLEAPGWRPDSDGCALVVDLDGAMGDRAEEGGISADRIDDRWITETAGALQDAQSFMVVLTGPARGSLVDAAPRSSLVFTSLGRVVSMDIIEKRVLGTVPTPDQRTELRGRLVACGAEELLRERPEPRVAVRLAEAVIEGRDLGATVRDLRDPTGEVHRRLSRYRDPEYISFALATAVLEDTGYLTVSDAALDLYAMLVPEEDEPPLGRLRFRDRLGAEHDWIEVVVPPVDDGPRQPPRVRFRRPLLQQAVLEYAWMYLDSDRPALVAWLQRLVTHADVEIRARAAVAAAVLASSDPVHALNRFIRPWALHGSLLLRQAAAAVLDLLGGGPSLAGEVWGLLEEWAAESGTEQASRRLVLTAATAAGGIMGARDAERGLGVLRTALDHEDWAALPSVALSLLRMIEQGCVRETLAALLEWSEAQDGSPLVVKALSAFVFAATEPAPEFGRVAEHPRSRLRLTAPEDAEARPLLLARVADHRPQLVQLWARALGRKPVQTQALDRLRHCLETYADEDMGIRSHMRDLLLGIAALPGHHRQRLIYHLGRWARDTDRPCEAARQIHAALERSTPPAPTALPGPDGAASMTFPWKEL</sequence>
<keyword evidence="2" id="KW-1185">Reference proteome</keyword>
<evidence type="ECO:0000313" key="1">
    <source>
        <dbReference type="EMBL" id="MBW8485936.1"/>
    </source>
</evidence>